<name>A0ABN9XMJ8_9DINO</name>
<dbReference type="EMBL" id="CAUYUJ010020776">
    <property type="protein sequence ID" value="CAK0900436.1"/>
    <property type="molecule type" value="Genomic_DNA"/>
</dbReference>
<keyword evidence="3" id="KW-1185">Reference proteome</keyword>
<feature type="non-terminal residue" evidence="2">
    <location>
        <position position="300"/>
    </location>
</feature>
<evidence type="ECO:0000256" key="1">
    <source>
        <dbReference type="SAM" id="MobiDB-lite"/>
    </source>
</evidence>
<protein>
    <submittedName>
        <fullName evidence="2">Uncharacterized protein</fullName>
    </submittedName>
</protein>
<feature type="compositionally biased region" description="Polar residues" evidence="1">
    <location>
        <begin position="9"/>
        <end position="20"/>
    </location>
</feature>
<evidence type="ECO:0000313" key="2">
    <source>
        <dbReference type="EMBL" id="CAK0900436.1"/>
    </source>
</evidence>
<comment type="caution">
    <text evidence="2">The sequence shown here is derived from an EMBL/GenBank/DDBJ whole genome shotgun (WGS) entry which is preliminary data.</text>
</comment>
<gene>
    <name evidence="2" type="ORF">PCOR1329_LOCUS77714</name>
</gene>
<organism evidence="2 3">
    <name type="scientific">Prorocentrum cordatum</name>
    <dbReference type="NCBI Taxonomy" id="2364126"/>
    <lineage>
        <taxon>Eukaryota</taxon>
        <taxon>Sar</taxon>
        <taxon>Alveolata</taxon>
        <taxon>Dinophyceae</taxon>
        <taxon>Prorocentrales</taxon>
        <taxon>Prorocentraceae</taxon>
        <taxon>Prorocentrum</taxon>
    </lineage>
</organism>
<accession>A0ABN9XMJ8</accession>
<feature type="region of interest" description="Disordered" evidence="1">
    <location>
        <begin position="1"/>
        <end position="43"/>
    </location>
</feature>
<proteinExistence type="predicted"/>
<reference evidence="2" key="1">
    <citation type="submission" date="2023-10" db="EMBL/GenBank/DDBJ databases">
        <authorList>
            <person name="Chen Y."/>
            <person name="Shah S."/>
            <person name="Dougan E. K."/>
            <person name="Thang M."/>
            <person name="Chan C."/>
        </authorList>
    </citation>
    <scope>NUCLEOTIDE SEQUENCE [LARGE SCALE GENOMIC DNA]</scope>
</reference>
<dbReference type="Proteomes" id="UP001189429">
    <property type="component" value="Unassembled WGS sequence"/>
</dbReference>
<evidence type="ECO:0000313" key="3">
    <source>
        <dbReference type="Proteomes" id="UP001189429"/>
    </source>
</evidence>
<sequence>MATRPSVVSEPSNTQRQETSAIPLRPGPVQRSESAPRTHPPAACTQAGDVIEAILGLCAPWQEAHRGSRQDFASTWGLTLEDLADLHGRIEAILPHISKLVAVAHHHPDAQAAGCPQTWSKMDRRDFQLKAPMLVLEKIVPAASLTPLGTHHCSVRALHIALAGSDAPLGDDDRGAGLAYIGGGFALSNTDLNAPMPSAPAPGTKQDPPRIPDDRLLAEQKHGRFKCDRCGKDQLRSTDGTWISDDTRLMVAQNRPQAYLDGTNMGWHCEICWIRHLEDKGIPAPTGATVADKVKEYEHW</sequence>